<keyword evidence="3" id="KW-0227">DNA damage</keyword>
<dbReference type="InterPro" id="IPR006164">
    <property type="entry name" value="DNA_bd_Ku70/Ku80"/>
</dbReference>
<evidence type="ECO:0000256" key="3">
    <source>
        <dbReference type="HAMAP-Rule" id="MF_01875"/>
    </source>
</evidence>
<dbReference type="RefSeq" id="WP_308437377.1">
    <property type="nucleotide sequence ID" value="NZ_BNBN01000025.1"/>
</dbReference>
<dbReference type="PANTHER" id="PTHR41251:SF1">
    <property type="entry name" value="NON-HOMOLOGOUS END JOINING PROTEIN KU"/>
    <property type="match status" value="1"/>
</dbReference>
<dbReference type="Proteomes" id="UP000540423">
    <property type="component" value="Unassembled WGS sequence"/>
</dbReference>
<dbReference type="GO" id="GO:0006303">
    <property type="term" value="P:double-strand break repair via nonhomologous end joining"/>
    <property type="evidence" value="ECO:0007669"/>
    <property type="project" value="UniProtKB-UniRule"/>
</dbReference>
<evidence type="ECO:0000313" key="7">
    <source>
        <dbReference type="Proteomes" id="UP000540423"/>
    </source>
</evidence>
<keyword evidence="1 3" id="KW-0238">DNA-binding</keyword>
<evidence type="ECO:0000256" key="1">
    <source>
        <dbReference type="ARBA" id="ARBA00023125"/>
    </source>
</evidence>
<comment type="similarity">
    <text evidence="3">Belongs to the prokaryotic Ku family.</text>
</comment>
<accession>A0A7X0LTW7</accession>
<evidence type="ECO:0000256" key="4">
    <source>
        <dbReference type="SAM" id="MobiDB-lite"/>
    </source>
</evidence>
<reference evidence="6 7" key="1">
    <citation type="submission" date="2020-08" db="EMBL/GenBank/DDBJ databases">
        <title>Genomic Encyclopedia of Type Strains, Phase IV (KMG-IV): sequencing the most valuable type-strain genomes for metagenomic binning, comparative biology and taxonomic classification.</title>
        <authorList>
            <person name="Goeker M."/>
        </authorList>
    </citation>
    <scope>NUCLEOTIDE SEQUENCE [LARGE SCALE GENOMIC DNA]</scope>
    <source>
        <strain evidence="6 7">DSM 40141</strain>
    </source>
</reference>
<dbReference type="GO" id="GO:0003690">
    <property type="term" value="F:double-stranded DNA binding"/>
    <property type="evidence" value="ECO:0007669"/>
    <property type="project" value="UniProtKB-UniRule"/>
</dbReference>
<feature type="compositionally biased region" description="Basic and acidic residues" evidence="4">
    <location>
        <begin position="308"/>
        <end position="318"/>
    </location>
</feature>
<keyword evidence="7" id="KW-1185">Reference proteome</keyword>
<proteinExistence type="inferred from homology"/>
<dbReference type="SMART" id="SM00559">
    <property type="entry name" value="Ku78"/>
    <property type="match status" value="1"/>
</dbReference>
<dbReference type="HAMAP" id="MF_01875">
    <property type="entry name" value="Prokaryotic_Ku"/>
    <property type="match status" value="1"/>
</dbReference>
<dbReference type="InterPro" id="IPR011112">
    <property type="entry name" value="Rho-like_N"/>
</dbReference>
<dbReference type="CDD" id="cd00789">
    <property type="entry name" value="KU_like"/>
    <property type="match status" value="1"/>
</dbReference>
<dbReference type="PANTHER" id="PTHR41251">
    <property type="entry name" value="NON-HOMOLOGOUS END JOINING PROTEIN KU"/>
    <property type="match status" value="1"/>
</dbReference>
<dbReference type="SUPFAM" id="SSF100939">
    <property type="entry name" value="SPOC domain-like"/>
    <property type="match status" value="1"/>
</dbReference>
<comment type="subunit">
    <text evidence="3">Homodimer. Interacts with LigD.</text>
</comment>
<dbReference type="Pfam" id="PF02735">
    <property type="entry name" value="Ku"/>
    <property type="match status" value="1"/>
</dbReference>
<evidence type="ECO:0000256" key="2">
    <source>
        <dbReference type="ARBA" id="ARBA00023172"/>
    </source>
</evidence>
<feature type="region of interest" description="Disordered" evidence="4">
    <location>
        <begin position="264"/>
        <end position="318"/>
    </location>
</feature>
<organism evidence="6 7">
    <name type="scientific">Streptomyces candidus</name>
    <dbReference type="NCBI Taxonomy" id="67283"/>
    <lineage>
        <taxon>Bacteria</taxon>
        <taxon>Bacillati</taxon>
        <taxon>Actinomycetota</taxon>
        <taxon>Actinomycetes</taxon>
        <taxon>Kitasatosporales</taxon>
        <taxon>Streptomycetaceae</taxon>
        <taxon>Streptomyces</taxon>
    </lineage>
</organism>
<gene>
    <name evidence="3" type="primary">ku</name>
    <name evidence="6" type="ORF">HNQ79_006341</name>
</gene>
<feature type="domain" description="Ku" evidence="5">
    <location>
        <begin position="63"/>
        <end position="193"/>
    </location>
</feature>
<name>A0A7X0LTW7_9ACTN</name>
<dbReference type="AlphaFoldDB" id="A0A7X0LTW7"/>
<dbReference type="EMBL" id="JACHEM010000029">
    <property type="protein sequence ID" value="MBB6439829.1"/>
    <property type="molecule type" value="Genomic_DNA"/>
</dbReference>
<dbReference type="FunFam" id="2.40.290.10:FF:000004">
    <property type="entry name" value="Non-homologous end joining protein Ku"/>
    <property type="match status" value="1"/>
</dbReference>
<protein>
    <recommendedName>
        <fullName evidence="3">Non-homologous end joining protein Ku</fullName>
    </recommendedName>
</protein>
<dbReference type="NCBIfam" id="TIGR02772">
    <property type="entry name" value="Ku_bact"/>
    <property type="match status" value="1"/>
</dbReference>
<keyword evidence="2 3" id="KW-0233">DNA recombination</keyword>
<feature type="compositionally biased region" description="Basic and acidic residues" evidence="4">
    <location>
        <begin position="270"/>
        <end position="279"/>
    </location>
</feature>
<dbReference type="Pfam" id="PF07498">
    <property type="entry name" value="Rho_N"/>
    <property type="match status" value="1"/>
</dbReference>
<evidence type="ECO:0000313" key="6">
    <source>
        <dbReference type="EMBL" id="MBB6439829.1"/>
    </source>
</evidence>
<comment type="function">
    <text evidence="3">With LigD forms a non-homologous end joining (NHEJ) DNA repair enzyme, which repairs dsDNA breaks with reduced fidelity. Binds linear dsDNA with 5'- and 3'- overhangs but not closed circular dsDNA nor ssDNA. Recruits and stimulates the ligase activity of LigD.</text>
</comment>
<dbReference type="Gene3D" id="2.40.290.10">
    <property type="match status" value="1"/>
</dbReference>
<sequence length="352" mass="39317">MSFDATTEAMMARAIWTGALTFGLVTVPVGLYTATEDHTVHFHQLQRGTGDRVRYNKINESTGEELDSGDIVKGYDLGGGEYVIVEPEELEEIAPGKSRVIDMAGFVDLDRIEPVFFERTYYLAPQDKEYLKVYELLRAALERSGKAGIATMTMRNKEYLTALRAQDDVLILHTMHWADEVRDPREELDVLPDRQTKVTSQEIETAQQLIDALSMDWDPEQFHDTSEERVKALVDAKRDGQEIVSEAGPPEATNVIDLMEALQRSVEQARSSRGEDKEPAGQLHRLPTHNRDGAGKKQPGKKAGAGHRGADGLESHTKTELYELASKADIPGRSKMNRQQLINALRQRSTAA</sequence>
<dbReference type="InterPro" id="IPR009187">
    <property type="entry name" value="Prok_Ku"/>
</dbReference>
<dbReference type="GO" id="GO:0006353">
    <property type="term" value="P:DNA-templated transcription termination"/>
    <property type="evidence" value="ECO:0007669"/>
    <property type="project" value="InterPro"/>
</dbReference>
<dbReference type="GO" id="GO:0006310">
    <property type="term" value="P:DNA recombination"/>
    <property type="evidence" value="ECO:0007669"/>
    <property type="project" value="UniProtKB-KW"/>
</dbReference>
<comment type="caution">
    <text evidence="6">The sequence shown here is derived from an EMBL/GenBank/DDBJ whole genome shotgun (WGS) entry which is preliminary data.</text>
</comment>
<evidence type="ECO:0000259" key="5">
    <source>
        <dbReference type="SMART" id="SM00559"/>
    </source>
</evidence>
<keyword evidence="3" id="KW-0234">DNA repair</keyword>
<dbReference type="InterPro" id="IPR016194">
    <property type="entry name" value="SPOC-like_C_dom_sf"/>
</dbReference>